<accession>A0AAN7BP88</accession>
<evidence type="ECO:0000256" key="1">
    <source>
        <dbReference type="SAM" id="SignalP"/>
    </source>
</evidence>
<evidence type="ECO:0000313" key="2">
    <source>
        <dbReference type="EMBL" id="KAK4226945.1"/>
    </source>
</evidence>
<reference evidence="2" key="1">
    <citation type="journal article" date="2023" name="Mol. Phylogenet. Evol.">
        <title>Genome-scale phylogeny and comparative genomics of the fungal order Sordariales.</title>
        <authorList>
            <person name="Hensen N."/>
            <person name="Bonometti L."/>
            <person name="Westerberg I."/>
            <person name="Brannstrom I.O."/>
            <person name="Guillou S."/>
            <person name="Cros-Aarteil S."/>
            <person name="Calhoun S."/>
            <person name="Haridas S."/>
            <person name="Kuo A."/>
            <person name="Mondo S."/>
            <person name="Pangilinan J."/>
            <person name="Riley R."/>
            <person name="LaButti K."/>
            <person name="Andreopoulos B."/>
            <person name="Lipzen A."/>
            <person name="Chen C."/>
            <person name="Yan M."/>
            <person name="Daum C."/>
            <person name="Ng V."/>
            <person name="Clum A."/>
            <person name="Steindorff A."/>
            <person name="Ohm R.A."/>
            <person name="Martin F."/>
            <person name="Silar P."/>
            <person name="Natvig D.O."/>
            <person name="Lalanne C."/>
            <person name="Gautier V."/>
            <person name="Ament-Velasquez S.L."/>
            <person name="Kruys A."/>
            <person name="Hutchinson M.I."/>
            <person name="Powell A.J."/>
            <person name="Barry K."/>
            <person name="Miller A.N."/>
            <person name="Grigoriev I.V."/>
            <person name="Debuchy R."/>
            <person name="Gladieux P."/>
            <person name="Hiltunen Thoren M."/>
            <person name="Johannesson H."/>
        </authorList>
    </citation>
    <scope>NUCLEOTIDE SEQUENCE</scope>
    <source>
        <strain evidence="2">CBS 990.96</strain>
    </source>
</reference>
<dbReference type="EMBL" id="MU865339">
    <property type="protein sequence ID" value="KAK4226945.1"/>
    <property type="molecule type" value="Genomic_DNA"/>
</dbReference>
<keyword evidence="1" id="KW-0732">Signal</keyword>
<organism evidence="2 3">
    <name type="scientific">Podospora fimiseda</name>
    <dbReference type="NCBI Taxonomy" id="252190"/>
    <lineage>
        <taxon>Eukaryota</taxon>
        <taxon>Fungi</taxon>
        <taxon>Dikarya</taxon>
        <taxon>Ascomycota</taxon>
        <taxon>Pezizomycotina</taxon>
        <taxon>Sordariomycetes</taxon>
        <taxon>Sordariomycetidae</taxon>
        <taxon>Sordariales</taxon>
        <taxon>Podosporaceae</taxon>
        <taxon>Podospora</taxon>
    </lineage>
</organism>
<name>A0AAN7BP88_9PEZI</name>
<protein>
    <recommendedName>
        <fullName evidence="4">Secreted protein</fullName>
    </recommendedName>
</protein>
<reference evidence="2" key="2">
    <citation type="submission" date="2023-05" db="EMBL/GenBank/DDBJ databases">
        <authorList>
            <consortium name="Lawrence Berkeley National Laboratory"/>
            <person name="Steindorff A."/>
            <person name="Hensen N."/>
            <person name="Bonometti L."/>
            <person name="Westerberg I."/>
            <person name="Brannstrom I.O."/>
            <person name="Guillou S."/>
            <person name="Cros-Aarteil S."/>
            <person name="Calhoun S."/>
            <person name="Haridas S."/>
            <person name="Kuo A."/>
            <person name="Mondo S."/>
            <person name="Pangilinan J."/>
            <person name="Riley R."/>
            <person name="Labutti K."/>
            <person name="Andreopoulos B."/>
            <person name="Lipzen A."/>
            <person name="Chen C."/>
            <person name="Yanf M."/>
            <person name="Daum C."/>
            <person name="Ng V."/>
            <person name="Clum A."/>
            <person name="Ohm R."/>
            <person name="Martin F."/>
            <person name="Silar P."/>
            <person name="Natvig D."/>
            <person name="Lalanne C."/>
            <person name="Gautier V."/>
            <person name="Ament-Velasquez S.L."/>
            <person name="Kruys A."/>
            <person name="Hutchinson M.I."/>
            <person name="Powell A.J."/>
            <person name="Barry K."/>
            <person name="Miller A.N."/>
            <person name="Grigoriev I.V."/>
            <person name="Debuchy R."/>
            <person name="Gladieux P."/>
            <person name="Thoren M.H."/>
            <person name="Johannesson H."/>
        </authorList>
    </citation>
    <scope>NUCLEOTIDE SEQUENCE</scope>
    <source>
        <strain evidence="2">CBS 990.96</strain>
    </source>
</reference>
<proteinExistence type="predicted"/>
<gene>
    <name evidence="2" type="ORF">QBC38DRAFT_479183</name>
</gene>
<feature type="chain" id="PRO_5042873152" description="Secreted protein" evidence="1">
    <location>
        <begin position="18"/>
        <end position="135"/>
    </location>
</feature>
<keyword evidence="3" id="KW-1185">Reference proteome</keyword>
<evidence type="ECO:0008006" key="4">
    <source>
        <dbReference type="Google" id="ProtNLM"/>
    </source>
</evidence>
<evidence type="ECO:0000313" key="3">
    <source>
        <dbReference type="Proteomes" id="UP001301958"/>
    </source>
</evidence>
<sequence length="135" mass="15137">MLLGRVRLAQLLVVVNGFLLDQYNIYRAIYPSATHSTRICSTVAPSHPATLMYLNIHVFASRPAFPASTFHFPPAPPCFPRGFFCTSSRYFHCPGIETKTNPHSHIILMKIIVAVPHNDRHKCTNWAGRLNIPPG</sequence>
<comment type="caution">
    <text evidence="2">The sequence shown here is derived from an EMBL/GenBank/DDBJ whole genome shotgun (WGS) entry which is preliminary data.</text>
</comment>
<dbReference type="AlphaFoldDB" id="A0AAN7BP88"/>
<feature type="signal peptide" evidence="1">
    <location>
        <begin position="1"/>
        <end position="17"/>
    </location>
</feature>
<dbReference type="Proteomes" id="UP001301958">
    <property type="component" value="Unassembled WGS sequence"/>
</dbReference>